<evidence type="ECO:0000313" key="2">
    <source>
        <dbReference type="EMBL" id="KDN86143.1"/>
    </source>
</evidence>
<reference evidence="2 3" key="1">
    <citation type="submission" date="2014-05" db="EMBL/GenBank/DDBJ databases">
        <title>Draft Genome Sequence of Kitasatospora cheerisanensis KCTC 2395.</title>
        <authorList>
            <person name="Nam D.H."/>
        </authorList>
    </citation>
    <scope>NUCLEOTIDE SEQUENCE [LARGE SCALE GENOMIC DNA]</scope>
    <source>
        <strain evidence="2 3">KCTC 2395</strain>
    </source>
</reference>
<evidence type="ECO:0000256" key="1">
    <source>
        <dbReference type="SAM" id="MobiDB-lite"/>
    </source>
</evidence>
<name>A0A066YX79_9ACTN</name>
<protein>
    <submittedName>
        <fullName evidence="2">Uncharacterized protein</fullName>
    </submittedName>
</protein>
<gene>
    <name evidence="2" type="ORF">KCH_19600</name>
</gene>
<accession>A0A066YX79</accession>
<comment type="caution">
    <text evidence="2">The sequence shown here is derived from an EMBL/GenBank/DDBJ whole genome shotgun (WGS) entry which is preliminary data.</text>
</comment>
<dbReference type="AlphaFoldDB" id="A0A066YX79"/>
<dbReference type="Proteomes" id="UP000027178">
    <property type="component" value="Unassembled WGS sequence"/>
</dbReference>
<proteinExistence type="predicted"/>
<dbReference type="HOGENOM" id="CLU_3344656_0_0_11"/>
<evidence type="ECO:0000313" key="3">
    <source>
        <dbReference type="Proteomes" id="UP000027178"/>
    </source>
</evidence>
<keyword evidence="3" id="KW-1185">Reference proteome</keyword>
<sequence>MRRPRRRGAGGGRGTRRLFSGGVGGTGRHPSECVRAV</sequence>
<feature type="region of interest" description="Disordered" evidence="1">
    <location>
        <begin position="1"/>
        <end position="37"/>
    </location>
</feature>
<organism evidence="2 3">
    <name type="scientific">Kitasatospora cheerisanensis KCTC 2395</name>
    <dbReference type="NCBI Taxonomy" id="1348663"/>
    <lineage>
        <taxon>Bacteria</taxon>
        <taxon>Bacillati</taxon>
        <taxon>Actinomycetota</taxon>
        <taxon>Actinomycetes</taxon>
        <taxon>Kitasatosporales</taxon>
        <taxon>Streptomycetaceae</taxon>
        <taxon>Kitasatospora</taxon>
    </lineage>
</organism>
<dbReference type="EMBL" id="JNBY01000073">
    <property type="protein sequence ID" value="KDN86143.1"/>
    <property type="molecule type" value="Genomic_DNA"/>
</dbReference>